<sequence>MLFNSCYKNDKSTKIVIALRTDKQGNVIAGSKEQLITSIRNGVDIKVGWGGKGLNHSIEHLAVPIWLSILDETEVVAHLDPQVLSHINWDSLDANYSDTKMLKEEWRVVITSKGTFDAVWYDRELDTVIKRVPQRHVMTWLVKDVKSEKSSPFFN</sequence>
<organism evidence="1">
    <name type="scientific">Pontimicrobium sp. SW4</name>
    <dbReference type="NCBI Taxonomy" id="3153519"/>
    <lineage>
        <taxon>Bacteria</taxon>
        <taxon>Pseudomonadati</taxon>
        <taxon>Bacteroidota</taxon>
        <taxon>Flavobacteriia</taxon>
        <taxon>Flavobacteriales</taxon>
        <taxon>Flavobacteriaceae</taxon>
        <taxon>Pontimicrobium</taxon>
    </lineage>
</organism>
<name>A0AAU7BWF2_9FLAO</name>
<protein>
    <submittedName>
        <fullName evidence="1">Uncharacterized protein</fullName>
    </submittedName>
</protein>
<gene>
    <name evidence="1" type="ORF">ABGB03_06670</name>
</gene>
<dbReference type="AlphaFoldDB" id="A0AAU7BWF2"/>
<accession>A0AAU7BWF2</accession>
<dbReference type="EMBL" id="CP157199">
    <property type="protein sequence ID" value="XBG62586.1"/>
    <property type="molecule type" value="Genomic_DNA"/>
</dbReference>
<evidence type="ECO:0000313" key="1">
    <source>
        <dbReference type="EMBL" id="XBG62586.1"/>
    </source>
</evidence>
<dbReference type="RefSeq" id="WP_347925912.1">
    <property type="nucleotide sequence ID" value="NZ_CP157199.1"/>
</dbReference>
<proteinExistence type="predicted"/>
<reference evidence="1" key="1">
    <citation type="submission" date="2024-05" db="EMBL/GenBank/DDBJ databases">
        <title>Pontimicrobium maritimus sp. nov., isolated form sea water.</title>
        <authorList>
            <person name="Muhammad N."/>
            <person name="Vuong T.Q."/>
            <person name="Han H.L."/>
            <person name="Kim S.-G."/>
        </authorList>
    </citation>
    <scope>NUCLEOTIDE SEQUENCE</scope>
    <source>
        <strain evidence="1">SW4</strain>
    </source>
</reference>